<dbReference type="InterPro" id="IPR018060">
    <property type="entry name" value="HTH_AraC"/>
</dbReference>
<evidence type="ECO:0000256" key="1">
    <source>
        <dbReference type="ARBA" id="ARBA00023015"/>
    </source>
</evidence>
<gene>
    <name evidence="5" type="ORF">FHG66_15915</name>
</gene>
<dbReference type="InterPro" id="IPR009057">
    <property type="entry name" value="Homeodomain-like_sf"/>
</dbReference>
<dbReference type="OrthoDB" id="9805730at2"/>
<evidence type="ECO:0000256" key="3">
    <source>
        <dbReference type="ARBA" id="ARBA00023163"/>
    </source>
</evidence>
<dbReference type="Proteomes" id="UP000305887">
    <property type="component" value="Unassembled WGS sequence"/>
</dbReference>
<evidence type="ECO:0000313" key="5">
    <source>
        <dbReference type="EMBL" id="TNC47705.1"/>
    </source>
</evidence>
<dbReference type="PROSITE" id="PS01124">
    <property type="entry name" value="HTH_ARAC_FAMILY_2"/>
    <property type="match status" value="1"/>
</dbReference>
<dbReference type="GO" id="GO:0005829">
    <property type="term" value="C:cytosol"/>
    <property type="evidence" value="ECO:0007669"/>
    <property type="project" value="TreeGrafter"/>
</dbReference>
<dbReference type="PANTHER" id="PTHR47894">
    <property type="entry name" value="HTH-TYPE TRANSCRIPTIONAL REGULATOR GADX"/>
    <property type="match status" value="1"/>
</dbReference>
<dbReference type="PANTHER" id="PTHR47894:SF1">
    <property type="entry name" value="HTH-TYPE TRANSCRIPTIONAL REGULATOR VQSM"/>
    <property type="match status" value="1"/>
</dbReference>
<dbReference type="EMBL" id="VDFU01000023">
    <property type="protein sequence ID" value="TNC47705.1"/>
    <property type="molecule type" value="Genomic_DNA"/>
</dbReference>
<reference evidence="5 6" key="1">
    <citation type="submission" date="2019-06" db="EMBL/GenBank/DDBJ databases">
        <title>YIM 131921 draft genome.</title>
        <authorList>
            <person name="Jiang L."/>
        </authorList>
    </citation>
    <scope>NUCLEOTIDE SEQUENCE [LARGE SCALE GENOMIC DNA]</scope>
    <source>
        <strain evidence="5 6">YIM 131921</strain>
    </source>
</reference>
<dbReference type="GO" id="GO:0000976">
    <property type="term" value="F:transcription cis-regulatory region binding"/>
    <property type="evidence" value="ECO:0007669"/>
    <property type="project" value="TreeGrafter"/>
</dbReference>
<feature type="domain" description="HTH araC/xylS-type" evidence="4">
    <location>
        <begin position="244"/>
        <end position="342"/>
    </location>
</feature>
<keyword evidence="1" id="KW-0805">Transcription regulation</keyword>
<protein>
    <submittedName>
        <fullName evidence="5">AraC family transcriptional regulator</fullName>
    </submittedName>
</protein>
<organism evidence="5 6">
    <name type="scientific">Rubellimicrobium rubrum</name>
    <dbReference type="NCBI Taxonomy" id="2585369"/>
    <lineage>
        <taxon>Bacteria</taxon>
        <taxon>Pseudomonadati</taxon>
        <taxon>Pseudomonadota</taxon>
        <taxon>Alphaproteobacteria</taxon>
        <taxon>Rhodobacterales</taxon>
        <taxon>Roseobacteraceae</taxon>
        <taxon>Rubellimicrobium</taxon>
    </lineage>
</organism>
<keyword evidence="2" id="KW-0238">DNA-binding</keyword>
<dbReference type="Pfam" id="PF12625">
    <property type="entry name" value="Arabinose_bd"/>
    <property type="match status" value="1"/>
</dbReference>
<accession>A0A5C4MQ53</accession>
<dbReference type="AlphaFoldDB" id="A0A5C4MQ53"/>
<evidence type="ECO:0000259" key="4">
    <source>
        <dbReference type="PROSITE" id="PS01124"/>
    </source>
</evidence>
<dbReference type="InterPro" id="IPR032687">
    <property type="entry name" value="AraC-type_N"/>
</dbReference>
<keyword evidence="6" id="KW-1185">Reference proteome</keyword>
<dbReference type="Pfam" id="PF12833">
    <property type="entry name" value="HTH_18"/>
    <property type="match status" value="1"/>
</dbReference>
<evidence type="ECO:0000256" key="2">
    <source>
        <dbReference type="ARBA" id="ARBA00023125"/>
    </source>
</evidence>
<evidence type="ECO:0000313" key="6">
    <source>
        <dbReference type="Proteomes" id="UP000305887"/>
    </source>
</evidence>
<dbReference type="Gene3D" id="1.10.10.60">
    <property type="entry name" value="Homeodomain-like"/>
    <property type="match status" value="1"/>
</dbReference>
<sequence length="357" mass="39127">MSERSAKTAAPAGLPVDRLKVPQAFWRSLDHLGLRPAAVLRQARLPATLHLGGTGLLTTAQMFAIWQAVEALSGDLGFAFRLLEASDEAGHQPAFLAACYAADYRDAVSRVARFKGLGACELFRFDERHGEFAVSKDWPHASEPEPALLIDMSFAYLLELGRRGTGHPIVPLRIDYERPDPGGHAHRTHFGCPIRWNAPRNTLVLRSSDLDRPFPGHNREFLDLLTPALAAALGELRAGSTLAEQVKVVLKRALASGRPEVAAVARELGLSERTLQRRITDEGTTFRTLLAEARGELGRQLLSDPSMGLDEVACLLGYQDTSSFHRGFREWEGTTPSHWRAINGVGAQGHTFPALLH</sequence>
<dbReference type="GO" id="GO:0003700">
    <property type="term" value="F:DNA-binding transcription factor activity"/>
    <property type="evidence" value="ECO:0007669"/>
    <property type="project" value="InterPro"/>
</dbReference>
<keyword evidence="3" id="KW-0804">Transcription</keyword>
<dbReference type="SMART" id="SM00342">
    <property type="entry name" value="HTH_ARAC"/>
    <property type="match status" value="1"/>
</dbReference>
<proteinExistence type="predicted"/>
<dbReference type="SUPFAM" id="SSF46689">
    <property type="entry name" value="Homeodomain-like"/>
    <property type="match status" value="1"/>
</dbReference>
<comment type="caution">
    <text evidence="5">The sequence shown here is derived from an EMBL/GenBank/DDBJ whole genome shotgun (WGS) entry which is preliminary data.</text>
</comment>
<name>A0A5C4MQ53_9RHOB</name>
<dbReference type="RefSeq" id="WP_139078050.1">
    <property type="nucleotide sequence ID" value="NZ_VDFU01000023.1"/>
</dbReference>